<evidence type="ECO:0000313" key="1">
    <source>
        <dbReference type="EMBL" id="RDS77859.1"/>
    </source>
</evidence>
<organism evidence="1 2">
    <name type="scientific">Alteriqipengyuania lutimaris</name>
    <dbReference type="NCBI Taxonomy" id="1538146"/>
    <lineage>
        <taxon>Bacteria</taxon>
        <taxon>Pseudomonadati</taxon>
        <taxon>Pseudomonadota</taxon>
        <taxon>Alphaproteobacteria</taxon>
        <taxon>Sphingomonadales</taxon>
        <taxon>Erythrobacteraceae</taxon>
        <taxon>Alteriqipengyuania</taxon>
    </lineage>
</organism>
<sequence length="188" mass="21002">MRINESITSHAAAYDSDGRLLDFVTFTATREDEETIAFDLRRGHAAKYSHMHPILLLLEQVPEGGNVLAPVVERADPVDRGARAMQFSADDLVSSFPFLNLEPGRFGSLLMLGSAERAIEDRAKAFGLAYHWPRDDAEDALRIAVLPDRAQAIWLTWVTTMVDDVSDRHLLVAAWRAWSALEAARIPF</sequence>
<dbReference type="Proteomes" id="UP000254101">
    <property type="component" value="Unassembled WGS sequence"/>
</dbReference>
<reference evidence="1 2" key="1">
    <citation type="submission" date="2018-07" db="EMBL/GenBank/DDBJ databases">
        <title>Erythrobacter nanhaiensis sp. nov., a novel member of the genus Erythrobacter isolated from the South China Sea.</title>
        <authorList>
            <person name="Chen X."/>
            <person name="Liu J."/>
        </authorList>
    </citation>
    <scope>NUCLEOTIDE SEQUENCE [LARGE SCALE GENOMIC DNA]</scope>
    <source>
        <strain evidence="1 2">S-5</strain>
    </source>
</reference>
<keyword evidence="2" id="KW-1185">Reference proteome</keyword>
<accession>A0A395LMC3</accession>
<dbReference type="RefSeq" id="WP_115492086.1">
    <property type="nucleotide sequence ID" value="NZ_JACHWW010000001.1"/>
</dbReference>
<name>A0A395LMC3_9SPHN</name>
<dbReference type="AlphaFoldDB" id="A0A395LMC3"/>
<dbReference type="OrthoDB" id="9947192at2"/>
<gene>
    <name evidence="1" type="ORF">DL238_09765</name>
</gene>
<dbReference type="EMBL" id="QRBB01000001">
    <property type="protein sequence ID" value="RDS77859.1"/>
    <property type="molecule type" value="Genomic_DNA"/>
</dbReference>
<proteinExistence type="predicted"/>
<evidence type="ECO:0000313" key="2">
    <source>
        <dbReference type="Proteomes" id="UP000254101"/>
    </source>
</evidence>
<protein>
    <submittedName>
        <fullName evidence="1">Uncharacterized protein</fullName>
    </submittedName>
</protein>
<comment type="caution">
    <text evidence="1">The sequence shown here is derived from an EMBL/GenBank/DDBJ whole genome shotgun (WGS) entry which is preliminary data.</text>
</comment>